<evidence type="ECO:0000256" key="1">
    <source>
        <dbReference type="SAM" id="MobiDB-lite"/>
    </source>
</evidence>
<accession>A0A927M2R9</accession>
<dbReference type="AlphaFoldDB" id="A0A927M2R9"/>
<organism evidence="2 3">
    <name type="scientific">Plantactinospora soyae</name>
    <dbReference type="NCBI Taxonomy" id="1544732"/>
    <lineage>
        <taxon>Bacteria</taxon>
        <taxon>Bacillati</taxon>
        <taxon>Actinomycetota</taxon>
        <taxon>Actinomycetes</taxon>
        <taxon>Micromonosporales</taxon>
        <taxon>Micromonosporaceae</taxon>
        <taxon>Plantactinospora</taxon>
    </lineage>
</organism>
<keyword evidence="3" id="KW-1185">Reference proteome</keyword>
<feature type="compositionally biased region" description="Basic and acidic residues" evidence="1">
    <location>
        <begin position="58"/>
        <end position="72"/>
    </location>
</feature>
<name>A0A927M2R9_9ACTN</name>
<evidence type="ECO:0000313" key="2">
    <source>
        <dbReference type="EMBL" id="MBE1486574.1"/>
    </source>
</evidence>
<dbReference type="EMBL" id="JADBEB010000001">
    <property type="protein sequence ID" value="MBE1486574.1"/>
    <property type="molecule type" value="Genomic_DNA"/>
</dbReference>
<dbReference type="Proteomes" id="UP000649753">
    <property type="component" value="Unassembled WGS sequence"/>
</dbReference>
<reference evidence="2" key="1">
    <citation type="submission" date="2020-10" db="EMBL/GenBank/DDBJ databases">
        <title>Sequencing the genomes of 1000 actinobacteria strains.</title>
        <authorList>
            <person name="Klenk H.-P."/>
        </authorList>
    </citation>
    <scope>NUCLEOTIDE SEQUENCE</scope>
    <source>
        <strain evidence="2">DSM 46832</strain>
    </source>
</reference>
<comment type="caution">
    <text evidence="2">The sequence shown here is derived from an EMBL/GenBank/DDBJ whole genome shotgun (WGS) entry which is preliminary data.</text>
</comment>
<gene>
    <name evidence="2" type="ORF">H4W31_002212</name>
</gene>
<evidence type="ECO:0000313" key="3">
    <source>
        <dbReference type="Proteomes" id="UP000649753"/>
    </source>
</evidence>
<proteinExistence type="predicted"/>
<sequence length="72" mass="7841">MSTDVAQTRTELGDELTGGGGDGQRPQDRRPGRPDQPVDGFRGTAGRRWAEQVGDAPGRVDDRVRRDDPVPK</sequence>
<protein>
    <submittedName>
        <fullName evidence="2">Uncharacterized protein</fullName>
    </submittedName>
</protein>
<feature type="region of interest" description="Disordered" evidence="1">
    <location>
        <begin position="1"/>
        <end position="72"/>
    </location>
</feature>